<evidence type="ECO:0000313" key="13">
    <source>
        <dbReference type="Proteomes" id="UP000005824"/>
    </source>
</evidence>
<evidence type="ECO:0000256" key="2">
    <source>
        <dbReference type="ARBA" id="ARBA00005745"/>
    </source>
</evidence>
<dbReference type="eggNOG" id="COG1459">
    <property type="taxonomic scope" value="Bacteria"/>
</dbReference>
<evidence type="ECO:0000256" key="10">
    <source>
        <dbReference type="SAM" id="Phobius"/>
    </source>
</evidence>
<dbReference type="Pfam" id="PF00482">
    <property type="entry name" value="T2SSF"/>
    <property type="match status" value="2"/>
</dbReference>
<feature type="transmembrane region" description="Helical" evidence="10">
    <location>
        <begin position="168"/>
        <end position="187"/>
    </location>
</feature>
<feature type="domain" description="Type II secretion system protein GspF" evidence="11">
    <location>
        <begin position="65"/>
        <end position="191"/>
    </location>
</feature>
<dbReference type="PRINTS" id="PR00812">
    <property type="entry name" value="BCTERIALGSPF"/>
</dbReference>
<dbReference type="InterPro" id="IPR042094">
    <property type="entry name" value="T2SS_GspF_sf"/>
</dbReference>
<dbReference type="InParanoid" id="B4D3S4"/>
<evidence type="ECO:0000256" key="5">
    <source>
        <dbReference type="ARBA" id="ARBA00022519"/>
    </source>
</evidence>
<feature type="transmembrane region" description="Helical" evidence="10">
    <location>
        <begin position="222"/>
        <end position="240"/>
    </location>
</feature>
<evidence type="ECO:0000256" key="1">
    <source>
        <dbReference type="ARBA" id="ARBA00004429"/>
    </source>
</evidence>
<keyword evidence="6 9" id="KW-0812">Transmembrane</keyword>
<evidence type="ECO:0000256" key="4">
    <source>
        <dbReference type="ARBA" id="ARBA00022475"/>
    </source>
</evidence>
<dbReference type="Proteomes" id="UP000005824">
    <property type="component" value="Unassembled WGS sequence"/>
</dbReference>
<accession>B4D3S4</accession>
<keyword evidence="4" id="KW-1003">Cell membrane</keyword>
<evidence type="ECO:0000256" key="3">
    <source>
        <dbReference type="ARBA" id="ARBA00022448"/>
    </source>
</evidence>
<comment type="similarity">
    <text evidence="2 9">Belongs to the GSP F family.</text>
</comment>
<evidence type="ECO:0000256" key="9">
    <source>
        <dbReference type="RuleBase" id="RU003923"/>
    </source>
</evidence>
<dbReference type="GO" id="GO:0005886">
    <property type="term" value="C:plasma membrane"/>
    <property type="evidence" value="ECO:0007669"/>
    <property type="project" value="UniProtKB-SubCell"/>
</dbReference>
<dbReference type="InterPro" id="IPR001992">
    <property type="entry name" value="T2SS_GspF/T4SS_PilC_CS"/>
</dbReference>
<dbReference type="STRING" id="497964.CfE428DRAFT_3562"/>
<feature type="domain" description="Type II secretion system protein GspF" evidence="11">
    <location>
        <begin position="271"/>
        <end position="393"/>
    </location>
</feature>
<keyword evidence="3 9" id="KW-0813">Transport</keyword>
<dbReference type="AlphaFoldDB" id="B4D3S4"/>
<dbReference type="PANTHER" id="PTHR30012:SF7">
    <property type="entry name" value="PROTEIN TRANSPORT PROTEIN HOFC HOMOLOG"/>
    <property type="match status" value="1"/>
</dbReference>
<dbReference type="PROSITE" id="PS00874">
    <property type="entry name" value="T2SP_F"/>
    <property type="match status" value="1"/>
</dbReference>
<sequence length="406" mass="44013">MLTFAYQARDASGKTVSGVQEALNEDNAINTLMSRGLMVLSLQQKAGGKAGAPRGKITETDLVLFTRQLATMVDAGLPLVAGLTALYEQADPKRQAGLRRIIGEVSALVQQGDSFFEAISKHPSVFNRLYVSMVKAGESGGLLAEILDRLATFLESAARLKKKVKSAMTYPVIVLCIALCITTFLIVKVVPVFGEIFADFGANLPAPTQFLLDLSSFIRGNWYWIAGGIGGAIFGVRAFLKTERGRQLWDTYKLKLPVFGPLVHKICMTRFARTFAQLIRAGVPILEVMSIVGDTSGNYVVEESIKKVSADIERGDHLASSLAREKIFPPMLVRMVGAGEQTGKIDAMLEKMADFWDEEIEAILNALTSLIEPLLIVVLGVIVGGIVIAMFLPIFKLNDVVSSAKG</sequence>
<keyword evidence="5" id="KW-0997">Cell inner membrane</keyword>
<evidence type="ECO:0000313" key="12">
    <source>
        <dbReference type="EMBL" id="EDY18904.1"/>
    </source>
</evidence>
<dbReference type="GO" id="GO:0015628">
    <property type="term" value="P:protein secretion by the type II secretion system"/>
    <property type="evidence" value="ECO:0007669"/>
    <property type="project" value="TreeGrafter"/>
</dbReference>
<dbReference type="FunCoup" id="B4D3S4">
    <property type="interactions" value="235"/>
</dbReference>
<dbReference type="FunFam" id="1.20.81.30:FF:000001">
    <property type="entry name" value="Type II secretion system protein F"/>
    <property type="match status" value="2"/>
</dbReference>
<dbReference type="InterPro" id="IPR018076">
    <property type="entry name" value="T2SS_GspF_dom"/>
</dbReference>
<evidence type="ECO:0000256" key="8">
    <source>
        <dbReference type="ARBA" id="ARBA00023136"/>
    </source>
</evidence>
<keyword evidence="7 10" id="KW-1133">Transmembrane helix</keyword>
<dbReference type="PANTHER" id="PTHR30012">
    <property type="entry name" value="GENERAL SECRETION PATHWAY PROTEIN"/>
    <property type="match status" value="1"/>
</dbReference>
<feature type="transmembrane region" description="Helical" evidence="10">
    <location>
        <begin position="374"/>
        <end position="395"/>
    </location>
</feature>
<reference evidence="12 13" key="1">
    <citation type="journal article" date="2011" name="J. Bacteriol.">
        <title>Genome sequence of Chthoniobacter flavus Ellin428, an aerobic heterotrophic soil bacterium.</title>
        <authorList>
            <person name="Kant R."/>
            <person name="van Passel M.W."/>
            <person name="Palva A."/>
            <person name="Lucas S."/>
            <person name="Lapidus A."/>
            <person name="Glavina Del Rio T."/>
            <person name="Dalin E."/>
            <person name="Tice H."/>
            <person name="Bruce D."/>
            <person name="Goodwin L."/>
            <person name="Pitluck S."/>
            <person name="Larimer F.W."/>
            <person name="Land M.L."/>
            <person name="Hauser L."/>
            <person name="Sangwan P."/>
            <person name="de Vos W.M."/>
            <person name="Janssen P.H."/>
            <person name="Smidt H."/>
        </authorList>
    </citation>
    <scope>NUCLEOTIDE SEQUENCE [LARGE SCALE GENOMIC DNA]</scope>
    <source>
        <strain evidence="12 13">Ellin428</strain>
    </source>
</reference>
<gene>
    <name evidence="12" type="ORF">CfE428DRAFT_3562</name>
</gene>
<keyword evidence="8 10" id="KW-0472">Membrane</keyword>
<evidence type="ECO:0000256" key="6">
    <source>
        <dbReference type="ARBA" id="ARBA00022692"/>
    </source>
</evidence>
<dbReference type="EMBL" id="ABVL01000010">
    <property type="protein sequence ID" value="EDY18904.1"/>
    <property type="molecule type" value="Genomic_DNA"/>
</dbReference>
<evidence type="ECO:0000259" key="11">
    <source>
        <dbReference type="Pfam" id="PF00482"/>
    </source>
</evidence>
<name>B4D3S4_9BACT</name>
<proteinExistence type="inferred from homology"/>
<protein>
    <submittedName>
        <fullName evidence="12">Type II secretion system protein</fullName>
    </submittedName>
</protein>
<organism evidence="12 13">
    <name type="scientific">Chthoniobacter flavus Ellin428</name>
    <dbReference type="NCBI Taxonomy" id="497964"/>
    <lineage>
        <taxon>Bacteria</taxon>
        <taxon>Pseudomonadati</taxon>
        <taxon>Verrucomicrobiota</taxon>
        <taxon>Spartobacteria</taxon>
        <taxon>Chthoniobacterales</taxon>
        <taxon>Chthoniobacteraceae</taxon>
        <taxon>Chthoniobacter</taxon>
    </lineage>
</organism>
<comment type="caution">
    <text evidence="12">The sequence shown here is derived from an EMBL/GenBank/DDBJ whole genome shotgun (WGS) entry which is preliminary data.</text>
</comment>
<comment type="subcellular location">
    <subcellularLocation>
        <location evidence="1">Cell inner membrane</location>
        <topology evidence="1">Multi-pass membrane protein</topology>
    </subcellularLocation>
    <subcellularLocation>
        <location evidence="9">Cell membrane</location>
        <topology evidence="9">Multi-pass membrane protein</topology>
    </subcellularLocation>
</comment>
<dbReference type="Gene3D" id="1.20.81.30">
    <property type="entry name" value="Type II secretion system (T2SS), domain F"/>
    <property type="match status" value="2"/>
</dbReference>
<dbReference type="RefSeq" id="WP_006980887.1">
    <property type="nucleotide sequence ID" value="NZ_ABVL01000010.1"/>
</dbReference>
<dbReference type="InterPro" id="IPR003004">
    <property type="entry name" value="GspF/PilC"/>
</dbReference>
<keyword evidence="13" id="KW-1185">Reference proteome</keyword>
<evidence type="ECO:0000256" key="7">
    <source>
        <dbReference type="ARBA" id="ARBA00022989"/>
    </source>
</evidence>